<evidence type="ECO:0000313" key="1">
    <source>
        <dbReference type="EMBL" id="RYC70776.1"/>
    </source>
</evidence>
<dbReference type="SUPFAM" id="SSF52490">
    <property type="entry name" value="Tubulin nucleotide-binding domain-like"/>
    <property type="match status" value="1"/>
</dbReference>
<dbReference type="Gene3D" id="3.40.50.1440">
    <property type="entry name" value="Tubulin/FtsZ, GTPase domain"/>
    <property type="match status" value="1"/>
</dbReference>
<dbReference type="EMBL" id="SBLB01000001">
    <property type="protein sequence ID" value="RYC70776.1"/>
    <property type="molecule type" value="Genomic_DNA"/>
</dbReference>
<dbReference type="AlphaFoldDB" id="A0A4Q2UN79"/>
<organism evidence="1 2">
    <name type="scientific">Spirosoma sordidisoli</name>
    <dbReference type="NCBI Taxonomy" id="2502893"/>
    <lineage>
        <taxon>Bacteria</taxon>
        <taxon>Pseudomonadati</taxon>
        <taxon>Bacteroidota</taxon>
        <taxon>Cytophagia</taxon>
        <taxon>Cytophagales</taxon>
        <taxon>Cytophagaceae</taxon>
        <taxon>Spirosoma</taxon>
    </lineage>
</organism>
<protein>
    <recommendedName>
        <fullName evidence="3">Tubulin/FtsZ GTPase domain-containing protein</fullName>
    </recommendedName>
</protein>
<keyword evidence="2" id="KW-1185">Reference proteome</keyword>
<evidence type="ECO:0000313" key="2">
    <source>
        <dbReference type="Proteomes" id="UP000290407"/>
    </source>
</evidence>
<dbReference type="RefSeq" id="WP_129599152.1">
    <property type="nucleotide sequence ID" value="NZ_SBLB01000001.1"/>
</dbReference>
<sequence length="301" mass="33159">MFYDSENPAIALIGLGETGTAVGNQLHKTAIRNLVPILCDTDPDRLRASPIPNKLFVESGRERADAKWHLADAFNELPALGELALVVTDLRTPADCELAPILVELLAEYGLFTVVCIGLPPDLEAAQQDLANQTMHRLQAEADSLWVYPLSETAWSQQVDQFTSAVGKLATFGESMLGHVDFMDFKKVVSKARLTLTTARARGQSRSAEIMQELTRQLNQQLATSESGVYRVLLVMSYSDDKPLLVREHVDLSNWVSDVVKTEPRMFKLGMFADPEQGEWLDVSVLIGMPVTDASAGQTSR</sequence>
<dbReference type="Proteomes" id="UP000290407">
    <property type="component" value="Unassembled WGS sequence"/>
</dbReference>
<accession>A0A4Q2UN79</accession>
<reference evidence="1 2" key="1">
    <citation type="submission" date="2019-01" db="EMBL/GenBank/DDBJ databases">
        <title>Spirosoma flava sp. nov., a propanil-degrading bacterium isolated from herbicide-contaminated soil.</title>
        <authorList>
            <person name="Zhang L."/>
            <person name="Jiang J.-D."/>
        </authorList>
    </citation>
    <scope>NUCLEOTIDE SEQUENCE [LARGE SCALE GENOMIC DNA]</scope>
    <source>
        <strain evidence="1 2">TY50</strain>
    </source>
</reference>
<comment type="caution">
    <text evidence="1">The sequence shown here is derived from an EMBL/GenBank/DDBJ whole genome shotgun (WGS) entry which is preliminary data.</text>
</comment>
<name>A0A4Q2UN79_9BACT</name>
<dbReference type="InterPro" id="IPR036525">
    <property type="entry name" value="Tubulin/FtsZ_GTPase_sf"/>
</dbReference>
<proteinExistence type="predicted"/>
<evidence type="ECO:0008006" key="3">
    <source>
        <dbReference type="Google" id="ProtNLM"/>
    </source>
</evidence>
<gene>
    <name evidence="1" type="ORF">EQG79_01080</name>
</gene>